<evidence type="ECO:0000256" key="4">
    <source>
        <dbReference type="SAM" id="MobiDB-lite"/>
    </source>
</evidence>
<name>A0A4V2V1N7_9GAMM</name>
<evidence type="ECO:0000256" key="3">
    <source>
        <dbReference type="ARBA" id="ARBA00023163"/>
    </source>
</evidence>
<dbReference type="InterPro" id="IPR011991">
    <property type="entry name" value="ArsR-like_HTH"/>
</dbReference>
<feature type="region of interest" description="Disordered" evidence="4">
    <location>
        <begin position="1"/>
        <end position="20"/>
    </location>
</feature>
<evidence type="ECO:0000256" key="2">
    <source>
        <dbReference type="ARBA" id="ARBA00023125"/>
    </source>
</evidence>
<keyword evidence="3" id="KW-0804">Transcription</keyword>
<protein>
    <submittedName>
        <fullName evidence="6">ArsR family transcriptional regulator</fullName>
    </submittedName>
</protein>
<dbReference type="SUPFAM" id="SSF46785">
    <property type="entry name" value="Winged helix' DNA-binding domain"/>
    <property type="match status" value="1"/>
</dbReference>
<dbReference type="PANTHER" id="PTHR33154">
    <property type="entry name" value="TRANSCRIPTIONAL REGULATOR, ARSR FAMILY"/>
    <property type="match status" value="1"/>
</dbReference>
<reference evidence="6 7" key="1">
    <citation type="submission" date="2019-03" db="EMBL/GenBank/DDBJ databases">
        <title>Genomic Encyclopedia of Type Strains, Phase IV (KMG-IV): sequencing the most valuable type-strain genomes for metagenomic binning, comparative biology and taxonomic classification.</title>
        <authorList>
            <person name="Goeker M."/>
        </authorList>
    </citation>
    <scope>NUCLEOTIDE SEQUENCE [LARGE SCALE GENOMIC DNA]</scope>
    <source>
        <strain evidence="6 7">DSM 13605</strain>
    </source>
</reference>
<dbReference type="AlphaFoldDB" id="A0A4V2V1N7"/>
<dbReference type="GO" id="GO:0003700">
    <property type="term" value="F:DNA-binding transcription factor activity"/>
    <property type="evidence" value="ECO:0007669"/>
    <property type="project" value="InterPro"/>
</dbReference>
<dbReference type="SMART" id="SM00418">
    <property type="entry name" value="HTH_ARSR"/>
    <property type="match status" value="1"/>
</dbReference>
<evidence type="ECO:0000313" key="6">
    <source>
        <dbReference type="EMBL" id="TCT21872.1"/>
    </source>
</evidence>
<keyword evidence="7" id="KW-1185">Reference proteome</keyword>
<evidence type="ECO:0000313" key="7">
    <source>
        <dbReference type="Proteomes" id="UP000295414"/>
    </source>
</evidence>
<dbReference type="GO" id="GO:0003677">
    <property type="term" value="F:DNA binding"/>
    <property type="evidence" value="ECO:0007669"/>
    <property type="project" value="UniProtKB-KW"/>
</dbReference>
<dbReference type="InterPro" id="IPR001845">
    <property type="entry name" value="HTH_ArsR_DNA-bd_dom"/>
</dbReference>
<keyword evidence="1" id="KW-0805">Transcription regulation</keyword>
<dbReference type="InterPro" id="IPR036388">
    <property type="entry name" value="WH-like_DNA-bd_sf"/>
</dbReference>
<keyword evidence="2" id="KW-0238">DNA-binding</keyword>
<dbReference type="Pfam" id="PF01022">
    <property type="entry name" value="HTH_5"/>
    <property type="match status" value="1"/>
</dbReference>
<dbReference type="RefSeq" id="WP_205388073.1">
    <property type="nucleotide sequence ID" value="NZ_MSZW01000012.1"/>
</dbReference>
<gene>
    <name evidence="6" type="ORF">EDC34_10892</name>
</gene>
<comment type="caution">
    <text evidence="6">The sequence shown here is derived from an EMBL/GenBank/DDBJ whole genome shotgun (WGS) entry which is preliminary data.</text>
</comment>
<dbReference type="PANTHER" id="PTHR33154:SF28">
    <property type="entry name" value="HTH-TYPE TRANSCRIPTIONAL REGULATOR YGAV-RELATED"/>
    <property type="match status" value="1"/>
</dbReference>
<accession>A0A4V2V1N7</accession>
<feature type="domain" description="HTH arsR-type" evidence="5">
    <location>
        <begin position="17"/>
        <end position="114"/>
    </location>
</feature>
<dbReference type="Proteomes" id="UP000295414">
    <property type="component" value="Unassembled WGS sequence"/>
</dbReference>
<organism evidence="6 7">
    <name type="scientific">Thermomonas haemolytica</name>
    <dbReference type="NCBI Taxonomy" id="141949"/>
    <lineage>
        <taxon>Bacteria</taxon>
        <taxon>Pseudomonadati</taxon>
        <taxon>Pseudomonadota</taxon>
        <taxon>Gammaproteobacteria</taxon>
        <taxon>Lysobacterales</taxon>
        <taxon>Lysobacteraceae</taxon>
        <taxon>Thermomonas</taxon>
    </lineage>
</organism>
<dbReference type="PROSITE" id="PS50987">
    <property type="entry name" value="HTH_ARSR_2"/>
    <property type="match status" value="1"/>
</dbReference>
<dbReference type="Gene3D" id="1.10.10.10">
    <property type="entry name" value="Winged helix-like DNA-binding domain superfamily/Winged helix DNA-binding domain"/>
    <property type="match status" value="1"/>
</dbReference>
<dbReference type="InterPro" id="IPR036390">
    <property type="entry name" value="WH_DNA-bd_sf"/>
</dbReference>
<evidence type="ECO:0000259" key="5">
    <source>
        <dbReference type="PROSITE" id="PS50987"/>
    </source>
</evidence>
<dbReference type="PRINTS" id="PR00778">
    <property type="entry name" value="HTHARSR"/>
</dbReference>
<dbReference type="NCBIfam" id="NF033788">
    <property type="entry name" value="HTH_metalloreg"/>
    <property type="match status" value="1"/>
</dbReference>
<sequence length="116" mass="12648">MSKARRPTPPPSLDPEAMREHASDAAQLLRTLANDKRLMLLCLLVAGERSVSELNAKVELSQSALSQHLAVLRADGLVSTRREAQTIYYRLADGPAQRILGILHDIYCGNAQACPA</sequence>
<dbReference type="InterPro" id="IPR051081">
    <property type="entry name" value="HTH_MetalResp_TranReg"/>
</dbReference>
<proteinExistence type="predicted"/>
<dbReference type="EMBL" id="SMAP01000008">
    <property type="protein sequence ID" value="TCT21872.1"/>
    <property type="molecule type" value="Genomic_DNA"/>
</dbReference>
<evidence type="ECO:0000256" key="1">
    <source>
        <dbReference type="ARBA" id="ARBA00023015"/>
    </source>
</evidence>
<dbReference type="CDD" id="cd00090">
    <property type="entry name" value="HTH_ARSR"/>
    <property type="match status" value="1"/>
</dbReference>